<evidence type="ECO:0000313" key="3">
    <source>
        <dbReference type="Proteomes" id="UP001054837"/>
    </source>
</evidence>
<sequence length="231" mass="25706">MDETRAVSAVFFSVGLGILAQFFYVHDLWSLFHLSFYALLTAITIRENGGLKNLISGLDNWVAEIATHRNHVLIIENTNESIDTSKSNFTDTEIDMSQGDSNIITDDDKDELLPLPDDLRCSRLPQLPSSTTASCECVTFSAANVSNCYHRLLLPSSSIRATSANIVSHCRHHLPLLRGNTSAAITFHSFGLPSTSTSLKLSPIVFHCCYLFYFFVRHLLLPSSSTSWDFL</sequence>
<evidence type="ECO:0000256" key="1">
    <source>
        <dbReference type="SAM" id="Phobius"/>
    </source>
</evidence>
<name>A0AAV4NR78_9ARAC</name>
<keyword evidence="1" id="KW-0812">Transmembrane</keyword>
<protein>
    <submittedName>
        <fullName evidence="2">Uncharacterized protein</fullName>
    </submittedName>
</protein>
<feature type="transmembrane region" description="Helical" evidence="1">
    <location>
        <begin position="6"/>
        <end position="25"/>
    </location>
</feature>
<organism evidence="2 3">
    <name type="scientific">Caerostris darwini</name>
    <dbReference type="NCBI Taxonomy" id="1538125"/>
    <lineage>
        <taxon>Eukaryota</taxon>
        <taxon>Metazoa</taxon>
        <taxon>Ecdysozoa</taxon>
        <taxon>Arthropoda</taxon>
        <taxon>Chelicerata</taxon>
        <taxon>Arachnida</taxon>
        <taxon>Araneae</taxon>
        <taxon>Araneomorphae</taxon>
        <taxon>Entelegynae</taxon>
        <taxon>Araneoidea</taxon>
        <taxon>Araneidae</taxon>
        <taxon>Caerostris</taxon>
    </lineage>
</organism>
<proteinExistence type="predicted"/>
<dbReference type="Proteomes" id="UP001054837">
    <property type="component" value="Unassembled WGS sequence"/>
</dbReference>
<dbReference type="AlphaFoldDB" id="A0AAV4NR78"/>
<keyword evidence="1" id="KW-1133">Transmembrane helix</keyword>
<reference evidence="2 3" key="1">
    <citation type="submission" date="2021-06" db="EMBL/GenBank/DDBJ databases">
        <title>Caerostris darwini draft genome.</title>
        <authorList>
            <person name="Kono N."/>
            <person name="Arakawa K."/>
        </authorList>
    </citation>
    <scope>NUCLEOTIDE SEQUENCE [LARGE SCALE GENOMIC DNA]</scope>
</reference>
<dbReference type="EMBL" id="BPLQ01001940">
    <property type="protein sequence ID" value="GIX86918.1"/>
    <property type="molecule type" value="Genomic_DNA"/>
</dbReference>
<evidence type="ECO:0000313" key="2">
    <source>
        <dbReference type="EMBL" id="GIX86918.1"/>
    </source>
</evidence>
<keyword evidence="3" id="KW-1185">Reference proteome</keyword>
<gene>
    <name evidence="2" type="ORF">CDAR_550641</name>
</gene>
<accession>A0AAV4NR78</accession>
<comment type="caution">
    <text evidence="2">The sequence shown here is derived from an EMBL/GenBank/DDBJ whole genome shotgun (WGS) entry which is preliminary data.</text>
</comment>
<keyword evidence="1" id="KW-0472">Membrane</keyword>